<comment type="caution">
    <text evidence="6">The sequence shown here is derived from an EMBL/GenBank/DDBJ whole genome shotgun (WGS) entry which is preliminary data.</text>
</comment>
<gene>
    <name evidence="6" type="ORF">ICT70_00885</name>
</gene>
<organism evidence="6 7">
    <name type="scientific">Pelovirga terrestris</name>
    <dbReference type="NCBI Taxonomy" id="2771352"/>
    <lineage>
        <taxon>Bacteria</taxon>
        <taxon>Pseudomonadati</taxon>
        <taxon>Thermodesulfobacteriota</taxon>
        <taxon>Desulfuromonadia</taxon>
        <taxon>Geobacterales</taxon>
        <taxon>Geobacteraceae</taxon>
        <taxon>Pelovirga</taxon>
    </lineage>
</organism>
<protein>
    <submittedName>
        <fullName evidence="6">Insulinase family protein</fullName>
    </submittedName>
</protein>
<evidence type="ECO:0000256" key="3">
    <source>
        <dbReference type="RuleBase" id="RU004447"/>
    </source>
</evidence>
<evidence type="ECO:0000313" key="6">
    <source>
        <dbReference type="EMBL" id="MBD1399222.1"/>
    </source>
</evidence>
<dbReference type="EMBL" id="JACWUN010000001">
    <property type="protein sequence ID" value="MBD1399222.1"/>
    <property type="molecule type" value="Genomic_DNA"/>
</dbReference>
<feature type="domain" description="Peptidase M16 C-terminal" evidence="5">
    <location>
        <begin position="248"/>
        <end position="424"/>
    </location>
</feature>
<proteinExistence type="inferred from homology"/>
<name>A0A8J6QWN1_9BACT</name>
<dbReference type="InterPro" id="IPR001431">
    <property type="entry name" value="Pept_M16_Zn_BS"/>
</dbReference>
<evidence type="ECO:0000259" key="4">
    <source>
        <dbReference type="Pfam" id="PF00675"/>
    </source>
</evidence>
<dbReference type="Proteomes" id="UP000632828">
    <property type="component" value="Unassembled WGS sequence"/>
</dbReference>
<dbReference type="GO" id="GO:0004222">
    <property type="term" value="F:metalloendopeptidase activity"/>
    <property type="evidence" value="ECO:0007669"/>
    <property type="project" value="InterPro"/>
</dbReference>
<dbReference type="Pfam" id="PF00675">
    <property type="entry name" value="Peptidase_M16"/>
    <property type="match status" value="2"/>
</dbReference>
<feature type="domain" description="Peptidase M16 N-terminal" evidence="4">
    <location>
        <begin position="150"/>
        <end position="240"/>
    </location>
</feature>
<dbReference type="GO" id="GO:0046872">
    <property type="term" value="F:metal ion binding"/>
    <property type="evidence" value="ECO:0007669"/>
    <property type="project" value="InterPro"/>
</dbReference>
<accession>A0A8J6QWN1</accession>
<evidence type="ECO:0000256" key="2">
    <source>
        <dbReference type="ARBA" id="ARBA00007261"/>
    </source>
</evidence>
<dbReference type="InterPro" id="IPR050361">
    <property type="entry name" value="MPP/UQCRC_Complex"/>
</dbReference>
<keyword evidence="7" id="KW-1185">Reference proteome</keyword>
<dbReference type="SUPFAM" id="SSF63411">
    <property type="entry name" value="LuxS/MPP-like metallohydrolase"/>
    <property type="match status" value="2"/>
</dbReference>
<feature type="domain" description="Peptidase M16 N-terminal" evidence="4">
    <location>
        <begin position="41"/>
        <end position="109"/>
    </location>
</feature>
<dbReference type="PROSITE" id="PS00143">
    <property type="entry name" value="INSULINASE"/>
    <property type="match status" value="1"/>
</dbReference>
<comment type="cofactor">
    <cofactor evidence="1">
        <name>Zn(2+)</name>
        <dbReference type="ChEBI" id="CHEBI:29105"/>
    </cofactor>
</comment>
<evidence type="ECO:0000259" key="5">
    <source>
        <dbReference type="Pfam" id="PF05193"/>
    </source>
</evidence>
<dbReference type="InterPro" id="IPR011249">
    <property type="entry name" value="Metalloenz_LuxS/M16"/>
</dbReference>
<dbReference type="RefSeq" id="WP_191153495.1">
    <property type="nucleotide sequence ID" value="NZ_JACWUN010000001.1"/>
</dbReference>
<dbReference type="InterPro" id="IPR011765">
    <property type="entry name" value="Pept_M16_N"/>
</dbReference>
<dbReference type="AlphaFoldDB" id="A0A8J6QWN1"/>
<comment type="similarity">
    <text evidence="2 3">Belongs to the peptidase M16 family.</text>
</comment>
<dbReference type="Gene3D" id="3.30.830.10">
    <property type="entry name" value="Metalloenzyme, LuxS/M16 peptidase-like"/>
    <property type="match status" value="2"/>
</dbReference>
<dbReference type="PANTHER" id="PTHR11851:SF49">
    <property type="entry name" value="MITOCHONDRIAL-PROCESSING PEPTIDASE SUBUNIT ALPHA"/>
    <property type="match status" value="1"/>
</dbReference>
<dbReference type="Pfam" id="PF05193">
    <property type="entry name" value="Peptidase_M16_C"/>
    <property type="match status" value="1"/>
</dbReference>
<sequence length="493" mass="55989">MLHRHFLNMLMLILVFLPVGAIADSLSERVQEHQLENGLTVLLVERHTSPTVAAYISFRVGAVNENSEQRGIAHMLEHMLFKGTETLGTRDFEAEQPLLQEIEATGAQLDGLKRQADADPDELERLRTRLDQLQLEHREWVVKDEFSRIYAEQGGVGFNAFTSKDQTSYLINLPANKLELWAAIESDRLRNAVFREFFTERDVVQEERRRAVDIQPGGKLYENMLATAFQVHPYRHPIIGWDSDIQGFSLPKIRQFFTDYYAPVNMIITLVGAFDHDATLAIIKEYFGDLPAGIKVPAVTDSEPPQRGERRIHVDFDAQPRMMIAYHKPTLPHPDNDSFDLLAGILSQGRTSRLYQSLVVDQQLVTDVGVFTAPGSRYDNLLVFSLLPRNGVSLIEVEKALEAELQRLLSEPFSAAEMDKARRQITTSLLRGIRTNSGLARILSIYQVISDWNYLVTYEDRLNSVQSEDLQRVVTTYLHRANRTVATLGRGGE</sequence>
<reference evidence="6" key="1">
    <citation type="submission" date="2020-09" db="EMBL/GenBank/DDBJ databases">
        <title>Pelobacter alkaliphilus sp. nov., a novel anaerobic arsenate-reducing bacterium from terrestrial mud volcano.</title>
        <authorList>
            <person name="Khomyakova M.A."/>
            <person name="Merkel A.Y."/>
            <person name="Slobodkin A.I."/>
        </authorList>
    </citation>
    <scope>NUCLEOTIDE SEQUENCE</scope>
    <source>
        <strain evidence="6">M08fum</strain>
    </source>
</reference>
<dbReference type="GO" id="GO:0006508">
    <property type="term" value="P:proteolysis"/>
    <property type="evidence" value="ECO:0007669"/>
    <property type="project" value="InterPro"/>
</dbReference>
<dbReference type="PANTHER" id="PTHR11851">
    <property type="entry name" value="METALLOPROTEASE"/>
    <property type="match status" value="1"/>
</dbReference>
<evidence type="ECO:0000256" key="1">
    <source>
        <dbReference type="ARBA" id="ARBA00001947"/>
    </source>
</evidence>
<evidence type="ECO:0000313" key="7">
    <source>
        <dbReference type="Proteomes" id="UP000632828"/>
    </source>
</evidence>
<dbReference type="InterPro" id="IPR007863">
    <property type="entry name" value="Peptidase_M16_C"/>
</dbReference>